<name>E1YF44_9BACT</name>
<dbReference type="InterPro" id="IPR027417">
    <property type="entry name" value="P-loop_NTPase"/>
</dbReference>
<feature type="domain" description="Molybdopterin-guanine dinucleotide biosynthesis protein B (MobB)" evidence="1">
    <location>
        <begin position="5"/>
        <end position="134"/>
    </location>
</feature>
<dbReference type="NCBIfam" id="TIGR00176">
    <property type="entry name" value="mobB"/>
    <property type="match status" value="1"/>
</dbReference>
<dbReference type="PANTHER" id="PTHR40072">
    <property type="entry name" value="MOLYBDOPTERIN-GUANINE DINUCLEOTIDE BIOSYNTHESIS ADAPTER PROTEIN-RELATED"/>
    <property type="match status" value="1"/>
</dbReference>
<reference evidence="2" key="1">
    <citation type="journal article" date="2011" name="Environ. Microbiol.">
        <title>Genomic insights into the metabolic potential of the polycyclic aromatic hydrocarbon degrading sulfate-reducing Deltaproteobacterium N47.</title>
        <authorList>
            <person name="Bergmann F."/>
            <person name="Selesi D."/>
            <person name="Weinmaier T."/>
            <person name="Tischler P."/>
            <person name="Rattei T."/>
            <person name="Meckenstock R.U."/>
        </authorList>
    </citation>
    <scope>NUCLEOTIDE SEQUENCE</scope>
</reference>
<dbReference type="CDD" id="cd03116">
    <property type="entry name" value="MobB"/>
    <property type="match status" value="1"/>
</dbReference>
<dbReference type="SUPFAM" id="SSF52540">
    <property type="entry name" value="P-loop containing nucleoside triphosphate hydrolases"/>
    <property type="match status" value="1"/>
</dbReference>
<dbReference type="GO" id="GO:0006777">
    <property type="term" value="P:Mo-molybdopterin cofactor biosynthetic process"/>
    <property type="evidence" value="ECO:0007669"/>
    <property type="project" value="InterPro"/>
</dbReference>
<protein>
    <recommendedName>
        <fullName evidence="1">Molybdopterin-guanine dinucleotide biosynthesis protein B (MobB) domain-containing protein</fullName>
    </recommendedName>
</protein>
<dbReference type="EMBL" id="FR695872">
    <property type="protein sequence ID" value="CBX29188.1"/>
    <property type="molecule type" value="Genomic_DNA"/>
</dbReference>
<sequence length="161" mass="17960">MIPMIISIVGKAESGKTTLVERLIPELNKRGYKVGTVKHAAHGFEIDKKGKDSRRHMDAGADAVIIVSNERIMINKKNNNETLDSVATYFSGVDIIICEGFKKENKPKIEVFRKARHDKPACMGDNNLIALVTDDDIDLDIPKFAHEDIKGVADLIEKKFL</sequence>
<dbReference type="PANTHER" id="PTHR40072:SF1">
    <property type="entry name" value="MOLYBDOPTERIN-GUANINE DINUCLEOTIDE BIOSYNTHESIS ADAPTER PROTEIN"/>
    <property type="match status" value="1"/>
</dbReference>
<evidence type="ECO:0000259" key="1">
    <source>
        <dbReference type="Pfam" id="PF03205"/>
    </source>
</evidence>
<dbReference type="Gene3D" id="3.40.50.300">
    <property type="entry name" value="P-loop containing nucleotide triphosphate hydrolases"/>
    <property type="match status" value="1"/>
</dbReference>
<dbReference type="GO" id="GO:0005525">
    <property type="term" value="F:GTP binding"/>
    <property type="evidence" value="ECO:0007669"/>
    <property type="project" value="InterPro"/>
</dbReference>
<dbReference type="InterPro" id="IPR004435">
    <property type="entry name" value="MobB_dom"/>
</dbReference>
<dbReference type="Pfam" id="PF03205">
    <property type="entry name" value="MobB"/>
    <property type="match status" value="1"/>
</dbReference>
<dbReference type="AlphaFoldDB" id="E1YF44"/>
<accession>E1YF44</accession>
<dbReference type="InterPro" id="IPR052539">
    <property type="entry name" value="MGD_biosynthesis_adapter"/>
</dbReference>
<organism evidence="2">
    <name type="scientific">uncultured Desulfobacterium sp</name>
    <dbReference type="NCBI Taxonomy" id="201089"/>
    <lineage>
        <taxon>Bacteria</taxon>
        <taxon>Pseudomonadati</taxon>
        <taxon>Thermodesulfobacteriota</taxon>
        <taxon>Desulfobacteria</taxon>
        <taxon>Desulfobacterales</taxon>
        <taxon>Desulfobacteriaceae</taxon>
        <taxon>Desulfobacterium</taxon>
        <taxon>environmental samples</taxon>
    </lineage>
</organism>
<evidence type="ECO:0000313" key="2">
    <source>
        <dbReference type="EMBL" id="CBX29188.1"/>
    </source>
</evidence>
<gene>
    <name evidence="2" type="ORF">N47_J01690</name>
</gene>
<proteinExistence type="predicted"/>